<reference evidence="2" key="2">
    <citation type="submission" date="2018-10" db="UniProtKB">
        <authorList>
            <consortium name="EnsemblPlants"/>
        </authorList>
    </citation>
    <scope>IDENTIFICATION</scope>
</reference>
<dbReference type="AlphaFoldDB" id="A0A3B6MMP2"/>
<dbReference type="Gramene" id="TraesCS5D02G107400.1">
    <property type="protein sequence ID" value="TraesCS5D02G107400.1"/>
    <property type="gene ID" value="TraesCS5D02G107400"/>
</dbReference>
<feature type="region of interest" description="Disordered" evidence="1">
    <location>
        <begin position="1"/>
        <end position="28"/>
    </location>
</feature>
<keyword evidence="3" id="KW-1185">Reference proteome</keyword>
<dbReference type="EnsemblPlants" id="TraesCS5D02G107400.1">
    <property type="protein sequence ID" value="TraesCS5D02G107400.1"/>
    <property type="gene ID" value="TraesCS5D02G107400"/>
</dbReference>
<name>A0A3B6MMP2_WHEAT</name>
<evidence type="ECO:0000256" key="1">
    <source>
        <dbReference type="SAM" id="MobiDB-lite"/>
    </source>
</evidence>
<reference evidence="2" key="1">
    <citation type="submission" date="2018-08" db="EMBL/GenBank/DDBJ databases">
        <authorList>
            <person name="Rossello M."/>
        </authorList>
    </citation>
    <scope>NUCLEOTIDE SEQUENCE [LARGE SCALE GENOMIC DNA]</scope>
    <source>
        <strain evidence="2">cv. Chinese Spring</strain>
    </source>
</reference>
<dbReference type="OMA" id="REEACHR"/>
<proteinExistence type="predicted"/>
<accession>A0A3B6MMP2</accession>
<dbReference type="Gramene" id="TraesCS5D03G0252700.1">
    <property type="protein sequence ID" value="TraesCS5D03G0252700.1.CDS"/>
    <property type="gene ID" value="TraesCS5D03G0252700"/>
</dbReference>
<evidence type="ECO:0000313" key="3">
    <source>
        <dbReference type="Proteomes" id="UP000019116"/>
    </source>
</evidence>
<sequence>MQGHDPVGGADELAADEDCRDGRRTPKASGEVALHVAAAWVLVQLVDRGAHAEAREEACHRVAHRAVARGEDHHRFLGRQLCHPLHRV</sequence>
<organism evidence="2">
    <name type="scientific">Triticum aestivum</name>
    <name type="common">Wheat</name>
    <dbReference type="NCBI Taxonomy" id="4565"/>
    <lineage>
        <taxon>Eukaryota</taxon>
        <taxon>Viridiplantae</taxon>
        <taxon>Streptophyta</taxon>
        <taxon>Embryophyta</taxon>
        <taxon>Tracheophyta</taxon>
        <taxon>Spermatophyta</taxon>
        <taxon>Magnoliopsida</taxon>
        <taxon>Liliopsida</taxon>
        <taxon>Poales</taxon>
        <taxon>Poaceae</taxon>
        <taxon>BOP clade</taxon>
        <taxon>Pooideae</taxon>
        <taxon>Triticodae</taxon>
        <taxon>Triticeae</taxon>
        <taxon>Triticinae</taxon>
        <taxon>Triticum</taxon>
    </lineage>
</organism>
<evidence type="ECO:0000313" key="2">
    <source>
        <dbReference type="EnsemblPlants" id="TraesCS5D02G107400.1"/>
    </source>
</evidence>
<protein>
    <submittedName>
        <fullName evidence="2">Uncharacterized protein</fullName>
    </submittedName>
</protein>
<dbReference type="Proteomes" id="UP000019116">
    <property type="component" value="Chromosome 5D"/>
</dbReference>